<dbReference type="Gene3D" id="2.40.50.1020">
    <property type="entry name" value="LytTr DNA-binding domain"/>
    <property type="match status" value="1"/>
</dbReference>
<evidence type="ECO:0000256" key="1">
    <source>
        <dbReference type="SAM" id="Phobius"/>
    </source>
</evidence>
<feature type="transmembrane region" description="Helical" evidence="1">
    <location>
        <begin position="113"/>
        <end position="139"/>
    </location>
</feature>
<gene>
    <name evidence="3" type="ORF">ACFQZJ_14670</name>
</gene>
<dbReference type="RefSeq" id="WP_379935588.1">
    <property type="nucleotide sequence ID" value="NZ_JBHTHY010000014.1"/>
</dbReference>
<keyword evidence="4" id="KW-1185">Reference proteome</keyword>
<dbReference type="PROSITE" id="PS50930">
    <property type="entry name" value="HTH_LYTTR"/>
    <property type="match status" value="1"/>
</dbReference>
<keyword evidence="1" id="KW-0472">Membrane</keyword>
<dbReference type="InterPro" id="IPR046947">
    <property type="entry name" value="LytR-like"/>
</dbReference>
<reference evidence="4" key="1">
    <citation type="journal article" date="2019" name="Int. J. Syst. Evol. Microbiol.">
        <title>The Global Catalogue of Microorganisms (GCM) 10K type strain sequencing project: providing services to taxonomists for standard genome sequencing and annotation.</title>
        <authorList>
            <consortium name="The Broad Institute Genomics Platform"/>
            <consortium name="The Broad Institute Genome Sequencing Center for Infectious Disease"/>
            <person name="Wu L."/>
            <person name="Ma J."/>
        </authorList>
    </citation>
    <scope>NUCLEOTIDE SEQUENCE [LARGE SCALE GENOMIC DNA]</scope>
    <source>
        <strain evidence="4">CCUG 61948</strain>
    </source>
</reference>
<dbReference type="PANTHER" id="PTHR37299">
    <property type="entry name" value="TRANSCRIPTIONAL REGULATOR-RELATED"/>
    <property type="match status" value="1"/>
</dbReference>
<dbReference type="SMART" id="SM00850">
    <property type="entry name" value="LytTR"/>
    <property type="match status" value="1"/>
</dbReference>
<dbReference type="Pfam" id="PF04397">
    <property type="entry name" value="LytTR"/>
    <property type="match status" value="1"/>
</dbReference>
<dbReference type="EMBL" id="JBHTHY010000014">
    <property type="protein sequence ID" value="MFD0798713.1"/>
    <property type="molecule type" value="Genomic_DNA"/>
</dbReference>
<keyword evidence="1" id="KW-1133">Transmembrane helix</keyword>
<sequence>MISILNKPHPFIFNKFSVLVPSAITFLLILLLAPSYFQNLEPIERGVAAFFTTLLVGLCIRLSVPLLKKLLPTAMNEDDWTIGKEILLILSVVCIMIIAISVLLFVLRDNEETVVALVFKTASLTIGISIFPIIITVLFEQYHHQKLQVKKATSLTTYLATENKKLRATTRISSQPGEKLLIKSDNQNIELRLDPNDLIFMKSDGNYMEVYYHDMDDIKTKLIRNTMKSITAVLPNTSFLRCHKSFIVNGNYIIKVEGNARNLELKLKGVATNIPVSRAKVKEVSKFLEGN</sequence>
<dbReference type="Proteomes" id="UP001597012">
    <property type="component" value="Unassembled WGS sequence"/>
</dbReference>
<evidence type="ECO:0000313" key="3">
    <source>
        <dbReference type="EMBL" id="MFD0798713.1"/>
    </source>
</evidence>
<feature type="transmembrane region" description="Helical" evidence="1">
    <location>
        <begin position="87"/>
        <end position="107"/>
    </location>
</feature>
<evidence type="ECO:0000259" key="2">
    <source>
        <dbReference type="PROSITE" id="PS50930"/>
    </source>
</evidence>
<comment type="caution">
    <text evidence="3">The sequence shown here is derived from an EMBL/GenBank/DDBJ whole genome shotgun (WGS) entry which is preliminary data.</text>
</comment>
<name>A0ABW3B646_9FLAO</name>
<evidence type="ECO:0000313" key="4">
    <source>
        <dbReference type="Proteomes" id="UP001597012"/>
    </source>
</evidence>
<protein>
    <submittedName>
        <fullName evidence="3">LytR/AlgR family response regulator transcription factor</fullName>
    </submittedName>
</protein>
<feature type="transmembrane region" description="Helical" evidence="1">
    <location>
        <begin position="46"/>
        <end position="67"/>
    </location>
</feature>
<feature type="domain" description="HTH LytTR-type" evidence="2">
    <location>
        <begin position="219"/>
        <end position="290"/>
    </location>
</feature>
<dbReference type="PANTHER" id="PTHR37299:SF1">
    <property type="entry name" value="STAGE 0 SPORULATION PROTEIN A HOMOLOG"/>
    <property type="match status" value="1"/>
</dbReference>
<accession>A0ABW3B646</accession>
<dbReference type="InterPro" id="IPR007492">
    <property type="entry name" value="LytTR_DNA-bd_dom"/>
</dbReference>
<proteinExistence type="predicted"/>
<organism evidence="3 4">
    <name type="scientific">Maribacter chungangensis</name>
    <dbReference type="NCBI Taxonomy" id="1069117"/>
    <lineage>
        <taxon>Bacteria</taxon>
        <taxon>Pseudomonadati</taxon>
        <taxon>Bacteroidota</taxon>
        <taxon>Flavobacteriia</taxon>
        <taxon>Flavobacteriales</taxon>
        <taxon>Flavobacteriaceae</taxon>
        <taxon>Maribacter</taxon>
    </lineage>
</organism>
<keyword evidence="1" id="KW-0812">Transmembrane</keyword>
<feature type="transmembrane region" description="Helical" evidence="1">
    <location>
        <begin position="12"/>
        <end position="34"/>
    </location>
</feature>